<dbReference type="InterPro" id="IPR011251">
    <property type="entry name" value="Luciferase-like_dom"/>
</dbReference>
<evidence type="ECO:0000313" key="5">
    <source>
        <dbReference type="EMBL" id="MFI7439035.1"/>
    </source>
</evidence>
<proteinExistence type="predicted"/>
<dbReference type="InterPro" id="IPR036661">
    <property type="entry name" value="Luciferase-like_sf"/>
</dbReference>
<sequence length="372" mass="39119">MRIGIFLVAAQFPGRDPGRVLADTVELVVAAEEAGFDDAWIAEHHFMSYGVCPSAITFAAVAAGRTSRIGLGTAVSVLSTWHPVALAEQAAMLHHLSGGRFALGVGRGGPWVDLEVFGTGLERFERGFEESLDVLVRALSEERVSAGGEFFAFREVPMVPAATMRPVVACTSEATLTLAARRGLPMLLGMHVDDREKAAAVAAYERVRDEHARDGRVRDGDAPDGLVRDGDAPDGRSVGGGGPGGGAVAGGVGAGVGHVAAAVGFVADSTRQAVRELTEAMPRWLEPGLAGYLPVDGRPRPPRDVGAYVDFLTRVHPVGSPAHCAETILATAEATGLRHLILMVEGAGDHRRTLENVRRLGAEVLPAVRGRR</sequence>
<name>A0ABW7ZWW1_9ACTN</name>
<dbReference type="InterPro" id="IPR050766">
    <property type="entry name" value="Bact_Lucif_Oxidored"/>
</dbReference>
<protein>
    <submittedName>
        <fullName evidence="5">LLM class flavin-dependent oxidoreductase</fullName>
    </submittedName>
</protein>
<dbReference type="EMBL" id="JBITMB010000001">
    <property type="protein sequence ID" value="MFI7439035.1"/>
    <property type="molecule type" value="Genomic_DNA"/>
</dbReference>
<evidence type="ECO:0000259" key="4">
    <source>
        <dbReference type="Pfam" id="PF00296"/>
    </source>
</evidence>
<dbReference type="PANTHER" id="PTHR30137">
    <property type="entry name" value="LUCIFERASE-LIKE MONOOXYGENASE"/>
    <property type="match status" value="1"/>
</dbReference>
<dbReference type="Pfam" id="PF00296">
    <property type="entry name" value="Bac_luciferase"/>
    <property type="match status" value="1"/>
</dbReference>
<dbReference type="PANTHER" id="PTHR30137:SF8">
    <property type="entry name" value="BLR5498 PROTEIN"/>
    <property type="match status" value="1"/>
</dbReference>
<evidence type="ECO:0000313" key="6">
    <source>
        <dbReference type="Proteomes" id="UP001612928"/>
    </source>
</evidence>
<gene>
    <name evidence="5" type="ORF">ACIBP5_03615</name>
</gene>
<feature type="region of interest" description="Disordered" evidence="3">
    <location>
        <begin position="210"/>
        <end position="244"/>
    </location>
</feature>
<keyword evidence="1" id="KW-0560">Oxidoreductase</keyword>
<comment type="caution">
    <text evidence="5">The sequence shown here is derived from an EMBL/GenBank/DDBJ whole genome shotgun (WGS) entry which is preliminary data.</text>
</comment>
<evidence type="ECO:0000256" key="1">
    <source>
        <dbReference type="ARBA" id="ARBA00023002"/>
    </source>
</evidence>
<keyword evidence="2" id="KW-0503">Monooxygenase</keyword>
<feature type="domain" description="Luciferase-like" evidence="4">
    <location>
        <begin position="1"/>
        <end position="215"/>
    </location>
</feature>
<accession>A0ABW7ZWW1</accession>
<dbReference type="RefSeq" id="WP_397018564.1">
    <property type="nucleotide sequence ID" value="NZ_JBITMB010000001.1"/>
</dbReference>
<reference evidence="5 6" key="1">
    <citation type="submission" date="2024-10" db="EMBL/GenBank/DDBJ databases">
        <title>The Natural Products Discovery Center: Release of the First 8490 Sequenced Strains for Exploring Actinobacteria Biosynthetic Diversity.</title>
        <authorList>
            <person name="Kalkreuter E."/>
            <person name="Kautsar S.A."/>
            <person name="Yang D."/>
            <person name="Bader C.D."/>
            <person name="Teijaro C.N."/>
            <person name="Fluegel L."/>
            <person name="Davis C.M."/>
            <person name="Simpson J.R."/>
            <person name="Lauterbach L."/>
            <person name="Steele A.D."/>
            <person name="Gui C."/>
            <person name="Meng S."/>
            <person name="Li G."/>
            <person name="Viehrig K."/>
            <person name="Ye F."/>
            <person name="Su P."/>
            <person name="Kiefer A.F."/>
            <person name="Nichols A."/>
            <person name="Cepeda A.J."/>
            <person name="Yan W."/>
            <person name="Fan B."/>
            <person name="Jiang Y."/>
            <person name="Adhikari A."/>
            <person name="Zheng C.-J."/>
            <person name="Schuster L."/>
            <person name="Cowan T.M."/>
            <person name="Smanski M.J."/>
            <person name="Chevrette M.G."/>
            <person name="De Carvalho L.P.S."/>
            <person name="Shen B."/>
        </authorList>
    </citation>
    <scope>NUCLEOTIDE SEQUENCE [LARGE SCALE GENOMIC DNA]</scope>
    <source>
        <strain evidence="5 6">NPDC049503</strain>
    </source>
</reference>
<dbReference type="SUPFAM" id="SSF51679">
    <property type="entry name" value="Bacterial luciferase-like"/>
    <property type="match status" value="2"/>
</dbReference>
<dbReference type="Proteomes" id="UP001612928">
    <property type="component" value="Unassembled WGS sequence"/>
</dbReference>
<keyword evidence="6" id="KW-1185">Reference proteome</keyword>
<organism evidence="5 6">
    <name type="scientific">Nonomuraea indica</name>
    <dbReference type="NCBI Taxonomy" id="1581193"/>
    <lineage>
        <taxon>Bacteria</taxon>
        <taxon>Bacillati</taxon>
        <taxon>Actinomycetota</taxon>
        <taxon>Actinomycetes</taxon>
        <taxon>Streptosporangiales</taxon>
        <taxon>Streptosporangiaceae</taxon>
        <taxon>Nonomuraea</taxon>
    </lineage>
</organism>
<feature type="compositionally biased region" description="Basic and acidic residues" evidence="3">
    <location>
        <begin position="210"/>
        <end position="234"/>
    </location>
</feature>
<evidence type="ECO:0000256" key="2">
    <source>
        <dbReference type="ARBA" id="ARBA00023033"/>
    </source>
</evidence>
<evidence type="ECO:0000256" key="3">
    <source>
        <dbReference type="SAM" id="MobiDB-lite"/>
    </source>
</evidence>
<dbReference type="Gene3D" id="3.20.20.30">
    <property type="entry name" value="Luciferase-like domain"/>
    <property type="match status" value="2"/>
</dbReference>